<evidence type="ECO:0000313" key="2">
    <source>
        <dbReference type="Proteomes" id="UP001596012"/>
    </source>
</evidence>
<organism evidence="1 2">
    <name type="scientific">Streptomyces xiangluensis</name>
    <dbReference type="NCBI Taxonomy" id="2665720"/>
    <lineage>
        <taxon>Bacteria</taxon>
        <taxon>Bacillati</taxon>
        <taxon>Actinomycetota</taxon>
        <taxon>Actinomycetes</taxon>
        <taxon>Kitasatosporales</taxon>
        <taxon>Streptomycetaceae</taxon>
        <taxon>Streptomyces</taxon>
    </lineage>
</organism>
<gene>
    <name evidence="1" type="ORF">ACFPH6_14705</name>
</gene>
<keyword evidence="2" id="KW-1185">Reference proteome</keyword>
<name>A0ABV8YKF3_9ACTN</name>
<sequence length="81" mass="9115">MRATSASQLALDAAEKFTAFCARRVIITRASLHYPEKLTLVEPRPWRVKRHSPEAWWFAGTAYGQFLTQQSSLAPTPSPVL</sequence>
<protein>
    <submittedName>
        <fullName evidence="1">Uncharacterized protein</fullName>
    </submittedName>
</protein>
<reference evidence="2" key="1">
    <citation type="journal article" date="2019" name="Int. J. Syst. Evol. Microbiol.">
        <title>The Global Catalogue of Microorganisms (GCM) 10K type strain sequencing project: providing services to taxonomists for standard genome sequencing and annotation.</title>
        <authorList>
            <consortium name="The Broad Institute Genomics Platform"/>
            <consortium name="The Broad Institute Genome Sequencing Center for Infectious Disease"/>
            <person name="Wu L."/>
            <person name="Ma J."/>
        </authorList>
    </citation>
    <scope>NUCLEOTIDE SEQUENCE [LARGE SCALE GENOMIC DNA]</scope>
    <source>
        <strain evidence="2">DT43</strain>
    </source>
</reference>
<accession>A0ABV8YKF3</accession>
<dbReference type="Proteomes" id="UP001596012">
    <property type="component" value="Unassembled WGS sequence"/>
</dbReference>
<dbReference type="RefSeq" id="WP_386342036.1">
    <property type="nucleotide sequence ID" value="NZ_JBHSFG010000022.1"/>
</dbReference>
<dbReference type="EMBL" id="JBHSFG010000022">
    <property type="protein sequence ID" value="MFC4465757.1"/>
    <property type="molecule type" value="Genomic_DNA"/>
</dbReference>
<proteinExistence type="predicted"/>
<comment type="caution">
    <text evidence="1">The sequence shown here is derived from an EMBL/GenBank/DDBJ whole genome shotgun (WGS) entry which is preliminary data.</text>
</comment>
<evidence type="ECO:0000313" key="1">
    <source>
        <dbReference type="EMBL" id="MFC4465757.1"/>
    </source>
</evidence>